<reference evidence="2 3" key="1">
    <citation type="journal article" date="2015" name="Nature">
        <title>rRNA introns, odd ribosomes, and small enigmatic genomes across a large radiation of phyla.</title>
        <authorList>
            <person name="Brown C.T."/>
            <person name="Hug L.A."/>
            <person name="Thomas B.C."/>
            <person name="Sharon I."/>
            <person name="Castelle C.J."/>
            <person name="Singh A."/>
            <person name="Wilkins M.J."/>
            <person name="Williams K.H."/>
            <person name="Banfield J.F."/>
        </authorList>
    </citation>
    <scope>NUCLEOTIDE SEQUENCE [LARGE SCALE GENOMIC DNA]</scope>
</reference>
<evidence type="ECO:0000313" key="3">
    <source>
        <dbReference type="Proteomes" id="UP000034705"/>
    </source>
</evidence>
<proteinExistence type="predicted"/>
<comment type="caution">
    <text evidence="2">The sequence shown here is derived from an EMBL/GenBank/DDBJ whole genome shotgun (WGS) entry which is preliminary data.</text>
</comment>
<dbReference type="AlphaFoldDB" id="A0A0G1PHX8"/>
<accession>A0A0G1PHX8</accession>
<dbReference type="EMBL" id="LCMG01000020">
    <property type="protein sequence ID" value="KKU32287.1"/>
    <property type="molecule type" value="Genomic_DNA"/>
</dbReference>
<name>A0A0G1PHX8_9BACT</name>
<sequence length="299" mass="34973">MTRRPRPILRFQKTQYARRRFQNPYFRHTPPCFWKKILPWLVLIFLFFSFLLWVVFGSPIFRITQVTLQGASPSSSGELQIQVDSFLSTRRFLFFHNHNHWLFDEESCRSYLEQFYAFETLIFEFIDLHQLFITVQEKTSSFLWETDNHTFVVDLQGTVVREITPTEQQWLTSAAPPAENDPLPEEQQSFLKLPRFRDLNNAPIAPGLVVASREEITSIFSFQQTLTTLSIPFLETQIDRLSGKWIGILTSDGYLVLFDAAGDVQAQAMRLQSVLKESIPDPSVLDYIDLRFGDHVYFK</sequence>
<dbReference type="Proteomes" id="UP000034705">
    <property type="component" value="Unassembled WGS sequence"/>
</dbReference>
<evidence type="ECO:0008006" key="4">
    <source>
        <dbReference type="Google" id="ProtNLM"/>
    </source>
</evidence>
<keyword evidence="1" id="KW-0812">Transmembrane</keyword>
<gene>
    <name evidence="2" type="ORF">UX45_C0020G0015</name>
</gene>
<organism evidence="2 3">
    <name type="scientific">Candidatus Uhrbacteria bacterium GW2011_GWF2_46_218</name>
    <dbReference type="NCBI Taxonomy" id="1619001"/>
    <lineage>
        <taxon>Bacteria</taxon>
        <taxon>Candidatus Uhriibacteriota</taxon>
    </lineage>
</organism>
<feature type="transmembrane region" description="Helical" evidence="1">
    <location>
        <begin position="37"/>
        <end position="56"/>
    </location>
</feature>
<protein>
    <recommendedName>
        <fullName evidence="4">POTRA domain-containing protein</fullName>
    </recommendedName>
</protein>
<evidence type="ECO:0000313" key="2">
    <source>
        <dbReference type="EMBL" id="KKU32287.1"/>
    </source>
</evidence>
<evidence type="ECO:0000256" key="1">
    <source>
        <dbReference type="SAM" id="Phobius"/>
    </source>
</evidence>
<keyword evidence="1" id="KW-0472">Membrane</keyword>
<keyword evidence="1" id="KW-1133">Transmembrane helix</keyword>